<organism evidence="1 2">
    <name type="scientific">Vibrio algicola</name>
    <dbReference type="NCBI Taxonomy" id="2662262"/>
    <lineage>
        <taxon>Bacteria</taxon>
        <taxon>Pseudomonadati</taxon>
        <taxon>Pseudomonadota</taxon>
        <taxon>Gammaproteobacteria</taxon>
        <taxon>Vibrionales</taxon>
        <taxon>Vibrionaceae</taxon>
        <taxon>Vibrio</taxon>
    </lineage>
</organism>
<dbReference type="InterPro" id="IPR006441">
    <property type="entry name" value="Phage_P2_GpN"/>
</dbReference>
<dbReference type="NCBIfam" id="TIGR01551">
    <property type="entry name" value="major_capsid_P2"/>
    <property type="match status" value="1"/>
</dbReference>
<dbReference type="RefSeq" id="WP_153446905.1">
    <property type="nucleotide sequence ID" value="NZ_CP045699.1"/>
</dbReference>
<proteinExistence type="predicted"/>
<dbReference type="Proteomes" id="UP000348942">
    <property type="component" value="Chromosome 1"/>
</dbReference>
<evidence type="ECO:0000313" key="1">
    <source>
        <dbReference type="EMBL" id="QGA64754.1"/>
    </source>
</evidence>
<sequence length="338" mass="36685">MQLNQVARAMLQTYGAQMAEQFGVTTVAEQFAITGPKETALRKKILESSAFLSMINVMDVDQIVGQVVEVGAQGLHTGRKAGGRFTKDGAVTGHDYALVETDSNCSVSWDTLSIWANSGSEGQFMKLLNESAAEAFARDMLRVGFNGTSAAATTNATSKPNGEDVNIGWQALVARDKAAQIITTDVYLDADGGGDYKTLDAMASDLIQTKIAPQFRNDPRLVVLVGADLVAAESARLYDAADKPSEKIAAQNLPYSIAGRKAIVPDFMPGKRMVVTFLSNLQILTQRNTRHRKAKHEEDRKTFENSYLRWEGYAVGNYDCYAAFDESKVNLGPAPVTP</sequence>
<evidence type="ECO:0000313" key="2">
    <source>
        <dbReference type="Proteomes" id="UP000348942"/>
    </source>
</evidence>
<dbReference type="AlphaFoldDB" id="A0A5Q0TD75"/>
<protein>
    <submittedName>
        <fullName evidence="1">Phage major capsid protein, P2 family</fullName>
    </submittedName>
</protein>
<accession>A0A5Q0TD75</accession>
<gene>
    <name evidence="1" type="ORF">GFB47_04660</name>
</gene>
<dbReference type="Pfam" id="PF05125">
    <property type="entry name" value="Phage_cap_P2"/>
    <property type="match status" value="1"/>
</dbReference>
<reference evidence="1 2" key="1">
    <citation type="submission" date="2019-10" db="EMBL/GenBank/DDBJ databases">
        <title>Vibrio sp. nov., isolated from Coralline algae surface.</title>
        <authorList>
            <person name="Geng Y."/>
            <person name="Zhang X."/>
        </authorList>
    </citation>
    <scope>NUCLEOTIDE SEQUENCE [LARGE SCALE GENOMIC DNA]</scope>
    <source>
        <strain evidence="1 2">SM1977</strain>
    </source>
</reference>
<keyword evidence="2" id="KW-1185">Reference proteome</keyword>
<name>A0A5Q0TD75_9VIBR</name>
<dbReference type="EMBL" id="CP045699">
    <property type="protein sequence ID" value="QGA64754.1"/>
    <property type="molecule type" value="Genomic_DNA"/>
</dbReference>